<organism evidence="1 3">
    <name type="scientific">Paenibacillus barcinonensis</name>
    <dbReference type="NCBI Taxonomy" id="198119"/>
    <lineage>
        <taxon>Bacteria</taxon>
        <taxon>Bacillati</taxon>
        <taxon>Bacillota</taxon>
        <taxon>Bacilli</taxon>
        <taxon>Bacillales</taxon>
        <taxon>Paenibacillaceae</taxon>
        <taxon>Paenibacillus</taxon>
    </lineage>
</organism>
<evidence type="ECO:0000313" key="3">
    <source>
        <dbReference type="Proteomes" id="UP000247790"/>
    </source>
</evidence>
<dbReference type="RefSeq" id="WP_110894670.1">
    <property type="nucleotide sequence ID" value="NZ_CP054614.1"/>
</dbReference>
<dbReference type="Proteomes" id="UP000509327">
    <property type="component" value="Chromosome"/>
</dbReference>
<dbReference type="EMBL" id="CP054614">
    <property type="protein sequence ID" value="QKS55926.1"/>
    <property type="molecule type" value="Genomic_DNA"/>
</dbReference>
<proteinExistence type="predicted"/>
<protein>
    <submittedName>
        <fullName evidence="1">Uncharacterized protein</fullName>
    </submittedName>
</protein>
<name>A0A2V4W8A8_PAEBA</name>
<sequence>MSKFKEFIKKVASKFSTPVKPLAAEVFEEEKGIKISKDSIELGNFKIHSNGDVHITSEKGINLTVGNQSSIVETEMIETPFSPKWTKKETVKNPDLNRRMKKTKSTRIKKKIQKRIDEYGKNTITRN</sequence>
<accession>A0A2V4W8A8</accession>
<evidence type="ECO:0000313" key="1">
    <source>
        <dbReference type="EMBL" id="PYE51553.1"/>
    </source>
</evidence>
<dbReference type="AlphaFoldDB" id="A0A2V4W8A8"/>
<evidence type="ECO:0000313" key="2">
    <source>
        <dbReference type="EMBL" id="QKS55926.1"/>
    </source>
</evidence>
<reference evidence="2 4" key="2">
    <citation type="submission" date="2020-06" db="EMBL/GenBank/DDBJ databases">
        <title>Complete genome of Paenibacillus barcinonensis KACC11450.</title>
        <authorList>
            <person name="Kim M."/>
            <person name="Park Y.-J."/>
            <person name="Shin J.-H."/>
        </authorList>
    </citation>
    <scope>NUCLEOTIDE SEQUENCE [LARGE SCALE GENOMIC DNA]</scope>
    <source>
        <strain evidence="2 4">KACC11450</strain>
    </source>
</reference>
<evidence type="ECO:0000313" key="4">
    <source>
        <dbReference type="Proteomes" id="UP000509327"/>
    </source>
</evidence>
<dbReference type="EMBL" id="QJSW01000002">
    <property type="protein sequence ID" value="PYE51553.1"/>
    <property type="molecule type" value="Genomic_DNA"/>
</dbReference>
<gene>
    <name evidence="1" type="ORF">DFQ00_102347</name>
    <name evidence="2" type="ORF">HUB98_05960</name>
</gene>
<dbReference type="Proteomes" id="UP000247790">
    <property type="component" value="Unassembled WGS sequence"/>
</dbReference>
<keyword evidence="4" id="KW-1185">Reference proteome</keyword>
<reference evidence="1 3" key="1">
    <citation type="submission" date="2018-06" db="EMBL/GenBank/DDBJ databases">
        <title>Genomic Encyclopedia of Type Strains, Phase III (KMG-III): the genomes of soil and plant-associated and newly described type strains.</title>
        <authorList>
            <person name="Whitman W."/>
        </authorList>
    </citation>
    <scope>NUCLEOTIDE SEQUENCE [LARGE SCALE GENOMIC DNA]</scope>
    <source>
        <strain evidence="1 3">CECT 7022</strain>
    </source>
</reference>
<dbReference type="OrthoDB" id="2665744at2"/>